<protein>
    <submittedName>
        <fullName evidence="2">Uncharacterized protein</fullName>
    </submittedName>
</protein>
<feature type="region of interest" description="Disordered" evidence="1">
    <location>
        <begin position="1"/>
        <end position="25"/>
    </location>
</feature>
<sequence length="75" mass="8171">MDARDEASPTAALPSGVKESKASRPIQTVSFPNKIRCRASLSVRLSDCPLVRRALGKQRQTSAHNPRETANIVNN</sequence>
<evidence type="ECO:0000313" key="3">
    <source>
        <dbReference type="Proteomes" id="UP000324222"/>
    </source>
</evidence>
<keyword evidence="3" id="KW-1185">Reference proteome</keyword>
<evidence type="ECO:0000313" key="2">
    <source>
        <dbReference type="EMBL" id="MPC59554.1"/>
    </source>
</evidence>
<feature type="region of interest" description="Disordered" evidence="1">
    <location>
        <begin position="56"/>
        <end position="75"/>
    </location>
</feature>
<gene>
    <name evidence="2" type="ORF">E2C01_053579</name>
</gene>
<reference evidence="2 3" key="1">
    <citation type="submission" date="2019-05" db="EMBL/GenBank/DDBJ databases">
        <title>Another draft genome of Portunus trituberculatus and its Hox gene families provides insights of decapod evolution.</title>
        <authorList>
            <person name="Jeong J.-H."/>
            <person name="Song I."/>
            <person name="Kim S."/>
            <person name="Choi T."/>
            <person name="Kim D."/>
            <person name="Ryu S."/>
            <person name="Kim W."/>
        </authorList>
    </citation>
    <scope>NUCLEOTIDE SEQUENCE [LARGE SCALE GENOMIC DNA]</scope>
    <source>
        <tissue evidence="2">Muscle</tissue>
    </source>
</reference>
<comment type="caution">
    <text evidence="2">The sequence shown here is derived from an EMBL/GenBank/DDBJ whole genome shotgun (WGS) entry which is preliminary data.</text>
</comment>
<dbReference type="AlphaFoldDB" id="A0A5B7GSH2"/>
<evidence type="ECO:0000256" key="1">
    <source>
        <dbReference type="SAM" id="MobiDB-lite"/>
    </source>
</evidence>
<dbReference type="Proteomes" id="UP000324222">
    <property type="component" value="Unassembled WGS sequence"/>
</dbReference>
<dbReference type="EMBL" id="VSRR010016667">
    <property type="protein sequence ID" value="MPC59554.1"/>
    <property type="molecule type" value="Genomic_DNA"/>
</dbReference>
<proteinExistence type="predicted"/>
<name>A0A5B7GSH2_PORTR</name>
<accession>A0A5B7GSH2</accession>
<organism evidence="2 3">
    <name type="scientific">Portunus trituberculatus</name>
    <name type="common">Swimming crab</name>
    <name type="synonym">Neptunus trituberculatus</name>
    <dbReference type="NCBI Taxonomy" id="210409"/>
    <lineage>
        <taxon>Eukaryota</taxon>
        <taxon>Metazoa</taxon>
        <taxon>Ecdysozoa</taxon>
        <taxon>Arthropoda</taxon>
        <taxon>Crustacea</taxon>
        <taxon>Multicrustacea</taxon>
        <taxon>Malacostraca</taxon>
        <taxon>Eumalacostraca</taxon>
        <taxon>Eucarida</taxon>
        <taxon>Decapoda</taxon>
        <taxon>Pleocyemata</taxon>
        <taxon>Brachyura</taxon>
        <taxon>Eubrachyura</taxon>
        <taxon>Portunoidea</taxon>
        <taxon>Portunidae</taxon>
        <taxon>Portuninae</taxon>
        <taxon>Portunus</taxon>
    </lineage>
</organism>